<accession>A0A8J9ZR60</accession>
<dbReference type="Proteomes" id="UP000838412">
    <property type="component" value="Chromosome 3"/>
</dbReference>
<sequence length="112" mass="11732">MEMAAQKTARLTVLALAVTVLSPAAEAKTIPQGGASVVGGELSAESQHERAPGRVWTANPGKLTSQLSSQYAGLMNTQQGEKLPTQACGMGKSRKACKEVDGFEVMSTMRPI</sequence>
<proteinExistence type="predicted"/>
<dbReference type="AlphaFoldDB" id="A0A8J9ZR60"/>
<organism evidence="3 4">
    <name type="scientific">Branchiostoma lanceolatum</name>
    <name type="common">Common lancelet</name>
    <name type="synonym">Amphioxus lanceolatum</name>
    <dbReference type="NCBI Taxonomy" id="7740"/>
    <lineage>
        <taxon>Eukaryota</taxon>
        <taxon>Metazoa</taxon>
        <taxon>Chordata</taxon>
        <taxon>Cephalochordata</taxon>
        <taxon>Leptocardii</taxon>
        <taxon>Amphioxiformes</taxon>
        <taxon>Branchiostomatidae</taxon>
        <taxon>Branchiostoma</taxon>
    </lineage>
</organism>
<dbReference type="EMBL" id="OV696688">
    <property type="protein sequence ID" value="CAH1258607.1"/>
    <property type="molecule type" value="Genomic_DNA"/>
</dbReference>
<keyword evidence="2" id="KW-0732">Signal</keyword>
<name>A0A8J9ZR60_BRALA</name>
<evidence type="ECO:0000313" key="3">
    <source>
        <dbReference type="EMBL" id="CAH1258607.1"/>
    </source>
</evidence>
<evidence type="ECO:0000256" key="1">
    <source>
        <dbReference type="SAM" id="MobiDB-lite"/>
    </source>
</evidence>
<reference evidence="3" key="1">
    <citation type="submission" date="2022-01" db="EMBL/GenBank/DDBJ databases">
        <authorList>
            <person name="Braso-Vives M."/>
        </authorList>
    </citation>
    <scope>NUCLEOTIDE SEQUENCE</scope>
</reference>
<evidence type="ECO:0000313" key="4">
    <source>
        <dbReference type="Proteomes" id="UP000838412"/>
    </source>
</evidence>
<gene>
    <name evidence="3" type="primary">Hypp2045</name>
    <name evidence="3" type="ORF">BLAG_LOCUS16116</name>
</gene>
<evidence type="ECO:0000256" key="2">
    <source>
        <dbReference type="SAM" id="SignalP"/>
    </source>
</evidence>
<feature type="region of interest" description="Disordered" evidence="1">
    <location>
        <begin position="39"/>
        <end position="60"/>
    </location>
</feature>
<keyword evidence="4" id="KW-1185">Reference proteome</keyword>
<feature type="chain" id="PRO_5035455210" evidence="2">
    <location>
        <begin position="28"/>
        <end position="112"/>
    </location>
</feature>
<feature type="signal peptide" evidence="2">
    <location>
        <begin position="1"/>
        <end position="27"/>
    </location>
</feature>
<protein>
    <submittedName>
        <fullName evidence="3">Hypp2045 protein</fullName>
    </submittedName>
</protein>
<dbReference type="OrthoDB" id="10046794at2759"/>